<keyword evidence="2" id="KW-1185">Reference proteome</keyword>
<name>C3JBD0_POREA</name>
<dbReference type="AlphaFoldDB" id="C3JBD0"/>
<gene>
    <name evidence="1" type="ORF">POREN0001_1664</name>
</gene>
<dbReference type="Proteomes" id="UP000004295">
    <property type="component" value="Unassembled WGS sequence"/>
</dbReference>
<sequence length="53" mass="6156">MDFSDRKGNKNIRLSHLIAIKRSAEMLDNWRAFSIRKPINRNSPTPKDGVRGF</sequence>
<dbReference type="EMBL" id="ACNN01000026">
    <property type="protein sequence ID" value="EEN82374.1"/>
    <property type="molecule type" value="Genomic_DNA"/>
</dbReference>
<proteinExistence type="predicted"/>
<organism evidence="1 2">
    <name type="scientific">Porphyromonas endodontalis (strain ATCC 35406 / DSM 24491 / JCM 8526 / CCUG 16442 / BCRC 14492 / NCTC 13058 / HG 370)</name>
    <name type="common">Bacteroides endodontalis</name>
    <dbReference type="NCBI Taxonomy" id="553175"/>
    <lineage>
        <taxon>Bacteria</taxon>
        <taxon>Pseudomonadati</taxon>
        <taxon>Bacteroidota</taxon>
        <taxon>Bacteroidia</taxon>
        <taxon>Bacteroidales</taxon>
        <taxon>Porphyromonadaceae</taxon>
        <taxon>Porphyromonas</taxon>
    </lineage>
</organism>
<accession>C3JBD0</accession>
<reference evidence="1 2" key="1">
    <citation type="submission" date="2009-04" db="EMBL/GenBank/DDBJ databases">
        <authorList>
            <person name="Sebastian Y."/>
            <person name="Madupu R."/>
            <person name="Durkin A.S."/>
            <person name="Torralba M."/>
            <person name="Methe B."/>
            <person name="Sutton G.G."/>
            <person name="Strausberg R.L."/>
            <person name="Nelson K.E."/>
        </authorList>
    </citation>
    <scope>NUCLEOTIDE SEQUENCE [LARGE SCALE GENOMIC DNA]</scope>
    <source>
        <strain evidence="2">ATCC 35406 / BCRC 14492 / JCM 8526 / NCTC 13058 / HG 370</strain>
    </source>
</reference>
<protein>
    <submittedName>
        <fullName evidence="1">Uncharacterized protein</fullName>
    </submittedName>
</protein>
<comment type="caution">
    <text evidence="1">The sequence shown here is derived from an EMBL/GenBank/DDBJ whole genome shotgun (WGS) entry which is preliminary data.</text>
</comment>
<evidence type="ECO:0000313" key="1">
    <source>
        <dbReference type="EMBL" id="EEN82374.1"/>
    </source>
</evidence>
<evidence type="ECO:0000313" key="2">
    <source>
        <dbReference type="Proteomes" id="UP000004295"/>
    </source>
</evidence>